<dbReference type="EMBL" id="LODT01000025">
    <property type="protein sequence ID" value="KYQ93720.1"/>
    <property type="molecule type" value="Genomic_DNA"/>
</dbReference>
<dbReference type="FunCoup" id="A0A151ZIL0">
    <property type="interactions" value="1"/>
</dbReference>
<evidence type="ECO:0000256" key="9">
    <source>
        <dbReference type="ARBA" id="ARBA00023004"/>
    </source>
</evidence>
<evidence type="ECO:0000256" key="5">
    <source>
        <dbReference type="ARBA" id="ARBA00022692"/>
    </source>
</evidence>
<evidence type="ECO:0000256" key="11">
    <source>
        <dbReference type="ARBA" id="ARBA00023136"/>
    </source>
</evidence>
<dbReference type="OMA" id="RQEMYIG"/>
<dbReference type="PROSITE" id="PS00086">
    <property type="entry name" value="CYTOCHROME_P450"/>
    <property type="match status" value="1"/>
</dbReference>
<evidence type="ECO:0000256" key="13">
    <source>
        <dbReference type="RuleBase" id="RU000461"/>
    </source>
</evidence>
<dbReference type="PANTHER" id="PTHR24303:SF31">
    <property type="entry name" value="CYTOCHROME P450 307A1-RELATED"/>
    <property type="match status" value="1"/>
</dbReference>
<keyword evidence="9 12" id="KW-0408">Iron</keyword>
<comment type="similarity">
    <text evidence="3 13">Belongs to the cytochrome P450 family.</text>
</comment>
<evidence type="ECO:0000256" key="6">
    <source>
        <dbReference type="ARBA" id="ARBA00022723"/>
    </source>
</evidence>
<comment type="caution">
    <text evidence="15">The sequence shown here is derived from an EMBL/GenBank/DDBJ whole genome shotgun (WGS) entry which is preliminary data.</text>
</comment>
<dbReference type="Gene3D" id="1.10.630.10">
    <property type="entry name" value="Cytochrome P450"/>
    <property type="match status" value="1"/>
</dbReference>
<dbReference type="Proteomes" id="UP000076078">
    <property type="component" value="Unassembled WGS sequence"/>
</dbReference>
<protein>
    <submittedName>
        <fullName evidence="15">Cytochrome P450 family protein</fullName>
    </submittedName>
</protein>
<accession>A0A151ZIL0</accession>
<evidence type="ECO:0000256" key="2">
    <source>
        <dbReference type="ARBA" id="ARBA00004167"/>
    </source>
</evidence>
<dbReference type="CDD" id="cd20617">
    <property type="entry name" value="CYP1_2-like"/>
    <property type="match status" value="1"/>
</dbReference>
<dbReference type="GO" id="GO:0016705">
    <property type="term" value="F:oxidoreductase activity, acting on paired donors, with incorporation or reduction of molecular oxygen"/>
    <property type="evidence" value="ECO:0007669"/>
    <property type="project" value="InterPro"/>
</dbReference>
<reference evidence="15 16" key="1">
    <citation type="submission" date="2015-12" db="EMBL/GenBank/DDBJ databases">
        <title>Dictyostelia acquired genes for synthesis and detection of signals that induce cell-type specialization by lateral gene transfer from prokaryotes.</title>
        <authorList>
            <person name="Gloeckner G."/>
            <person name="Schaap P."/>
        </authorList>
    </citation>
    <scope>NUCLEOTIDE SEQUENCE [LARGE SCALE GENOMIC DNA]</scope>
    <source>
        <strain evidence="15 16">TK</strain>
    </source>
</reference>
<keyword evidence="5" id="KW-0812">Transmembrane</keyword>
<dbReference type="GO" id="GO:0005506">
    <property type="term" value="F:iron ion binding"/>
    <property type="evidence" value="ECO:0007669"/>
    <property type="project" value="InterPro"/>
</dbReference>
<organism evidence="15 16">
    <name type="scientific">Tieghemostelium lacteum</name>
    <name type="common">Slime mold</name>
    <name type="synonym">Dictyostelium lacteum</name>
    <dbReference type="NCBI Taxonomy" id="361077"/>
    <lineage>
        <taxon>Eukaryota</taxon>
        <taxon>Amoebozoa</taxon>
        <taxon>Evosea</taxon>
        <taxon>Eumycetozoa</taxon>
        <taxon>Dictyostelia</taxon>
        <taxon>Dictyosteliales</taxon>
        <taxon>Raperosteliaceae</taxon>
        <taxon>Tieghemostelium</taxon>
    </lineage>
</organism>
<evidence type="ECO:0000256" key="4">
    <source>
        <dbReference type="ARBA" id="ARBA00022617"/>
    </source>
</evidence>
<keyword evidence="10 13" id="KW-0503">Monooxygenase</keyword>
<dbReference type="AlphaFoldDB" id="A0A151ZIL0"/>
<dbReference type="PRINTS" id="PR00385">
    <property type="entry name" value="P450"/>
</dbReference>
<dbReference type="SUPFAM" id="SSF48264">
    <property type="entry name" value="Cytochrome P450"/>
    <property type="match status" value="1"/>
</dbReference>
<evidence type="ECO:0000256" key="14">
    <source>
        <dbReference type="SAM" id="SignalP"/>
    </source>
</evidence>
<evidence type="ECO:0000256" key="1">
    <source>
        <dbReference type="ARBA" id="ARBA00001971"/>
    </source>
</evidence>
<keyword evidence="6 12" id="KW-0479">Metal-binding</keyword>
<keyword evidence="14" id="KW-0732">Signal</keyword>
<keyword evidence="7" id="KW-1133">Transmembrane helix</keyword>
<evidence type="ECO:0000256" key="10">
    <source>
        <dbReference type="ARBA" id="ARBA00023033"/>
    </source>
</evidence>
<dbReference type="PRINTS" id="PR00463">
    <property type="entry name" value="EP450I"/>
</dbReference>
<evidence type="ECO:0000256" key="8">
    <source>
        <dbReference type="ARBA" id="ARBA00023002"/>
    </source>
</evidence>
<dbReference type="OrthoDB" id="19324at2759"/>
<proteinExistence type="inferred from homology"/>
<evidence type="ECO:0000313" key="16">
    <source>
        <dbReference type="Proteomes" id="UP000076078"/>
    </source>
</evidence>
<dbReference type="InterPro" id="IPR002401">
    <property type="entry name" value="Cyt_P450_E_grp-I"/>
</dbReference>
<dbReference type="InParanoid" id="A0A151ZIL0"/>
<keyword evidence="11" id="KW-0472">Membrane</keyword>
<keyword evidence="8 13" id="KW-0560">Oxidoreductase</keyword>
<dbReference type="GO" id="GO:0016020">
    <property type="term" value="C:membrane"/>
    <property type="evidence" value="ECO:0007669"/>
    <property type="project" value="UniProtKB-SubCell"/>
</dbReference>
<evidence type="ECO:0000256" key="7">
    <source>
        <dbReference type="ARBA" id="ARBA00022989"/>
    </source>
</evidence>
<dbReference type="GO" id="GO:0020037">
    <property type="term" value="F:heme binding"/>
    <property type="evidence" value="ECO:0007669"/>
    <property type="project" value="InterPro"/>
</dbReference>
<dbReference type="Pfam" id="PF00067">
    <property type="entry name" value="p450"/>
    <property type="match status" value="1"/>
</dbReference>
<name>A0A151ZIL0_TIELA</name>
<dbReference type="FunFam" id="1.10.630.10:FF:000078">
    <property type="entry name" value="Probable cytochrome P450 515A1"/>
    <property type="match status" value="1"/>
</dbReference>
<dbReference type="STRING" id="361077.A0A151ZIL0"/>
<evidence type="ECO:0000256" key="3">
    <source>
        <dbReference type="ARBA" id="ARBA00010617"/>
    </source>
</evidence>
<dbReference type="InterPro" id="IPR036396">
    <property type="entry name" value="Cyt_P450_sf"/>
</dbReference>
<dbReference type="GO" id="GO:0004497">
    <property type="term" value="F:monooxygenase activity"/>
    <property type="evidence" value="ECO:0007669"/>
    <property type="project" value="UniProtKB-KW"/>
</dbReference>
<dbReference type="PANTHER" id="PTHR24303">
    <property type="entry name" value="HEME-BINDING MONOOXYGENASE FAMILY"/>
    <property type="match status" value="1"/>
</dbReference>
<sequence>MFLFTILLILLSIVIYQKVFRGSVRYPNGPINLPIIGGLYLLDKKLLHESIHGLYKKYGRVFGINFGHVYTVFLSEHEVIHQAFTTHAFAFTNRYILPSMKIVGNNKNIGMVNGQYWKTVRAIATTSLTKSKTRRQEYNINEQYFKFEVALIELIKNNNGLVNIRPFLKHLSFNIIFNFVFSQYVPYNSEEIPESVKLFLKDSNDLLHALAAGSPGDYIKVMEYFDDMAEIRKITSNIVNFAKPHIQQHLDTIDIENPRDFIDLLIIEIQKDEGKQIGIDAIGHICIDLLVGGTDTSSTTIEWIILFLCNYPEIQEKLLDELNQIPGHPSCNDKNSYPFYQAILKETWRISPPVPFYLPHQCTENVEIDGKYIPAGAQIFANVYSAGRNENLFPNPTVFNPLRFINSTNNVYPFSMGPRKCPGQSLAEDELFLIATKLFKNFKFERPTDNMFSEEGITSVTYDPVEYKFKVEKRI</sequence>
<keyword evidence="4 12" id="KW-0349">Heme</keyword>
<feature type="chain" id="PRO_5007593431" evidence="14">
    <location>
        <begin position="22"/>
        <end position="475"/>
    </location>
</feature>
<evidence type="ECO:0000256" key="12">
    <source>
        <dbReference type="PIRSR" id="PIRSR602401-1"/>
    </source>
</evidence>
<gene>
    <name evidence="15" type="ORF">DLAC_05108</name>
</gene>
<evidence type="ECO:0000313" key="15">
    <source>
        <dbReference type="EMBL" id="KYQ93720.1"/>
    </source>
</evidence>
<dbReference type="InterPro" id="IPR001128">
    <property type="entry name" value="Cyt_P450"/>
</dbReference>
<feature type="signal peptide" evidence="14">
    <location>
        <begin position="1"/>
        <end position="21"/>
    </location>
</feature>
<comment type="subcellular location">
    <subcellularLocation>
        <location evidence="2">Membrane</location>
        <topology evidence="2">Single-pass membrane protein</topology>
    </subcellularLocation>
</comment>
<comment type="cofactor">
    <cofactor evidence="1 12">
        <name>heme</name>
        <dbReference type="ChEBI" id="CHEBI:30413"/>
    </cofactor>
</comment>
<feature type="binding site" description="axial binding residue" evidence="12">
    <location>
        <position position="421"/>
    </location>
    <ligand>
        <name>heme</name>
        <dbReference type="ChEBI" id="CHEBI:30413"/>
    </ligand>
    <ligandPart>
        <name>Fe</name>
        <dbReference type="ChEBI" id="CHEBI:18248"/>
    </ligandPart>
</feature>
<keyword evidence="16" id="KW-1185">Reference proteome</keyword>
<dbReference type="InterPro" id="IPR017972">
    <property type="entry name" value="Cyt_P450_CS"/>
</dbReference>